<name>A0A9W9CCD8_9PLEO</name>
<dbReference type="InterPro" id="IPR002347">
    <property type="entry name" value="SDR_fam"/>
</dbReference>
<dbReference type="SUPFAM" id="SSF51735">
    <property type="entry name" value="NAD(P)-binding Rossmann-fold domains"/>
    <property type="match status" value="1"/>
</dbReference>
<dbReference type="PANTHER" id="PTHR47534">
    <property type="entry name" value="YALI0E05731P"/>
    <property type="match status" value="1"/>
</dbReference>
<proteinExistence type="predicted"/>
<dbReference type="EMBL" id="JAPEUX010000003">
    <property type="protein sequence ID" value="KAJ4355493.1"/>
    <property type="molecule type" value="Genomic_DNA"/>
</dbReference>
<evidence type="ECO:0000313" key="3">
    <source>
        <dbReference type="Proteomes" id="UP001140513"/>
    </source>
</evidence>
<dbReference type="RefSeq" id="XP_056072619.1">
    <property type="nucleotide sequence ID" value="XM_056212311.1"/>
</dbReference>
<dbReference type="PANTHER" id="PTHR47534:SF3">
    <property type="entry name" value="ALCOHOL DEHYDROGENASE-LIKE C-TERMINAL DOMAIN-CONTAINING PROTEIN"/>
    <property type="match status" value="1"/>
</dbReference>
<dbReference type="Pfam" id="PF00106">
    <property type="entry name" value="adh_short"/>
    <property type="match status" value="1"/>
</dbReference>
<keyword evidence="3" id="KW-1185">Reference proteome</keyword>
<evidence type="ECO:0000256" key="1">
    <source>
        <dbReference type="ARBA" id="ARBA00023002"/>
    </source>
</evidence>
<evidence type="ECO:0000313" key="2">
    <source>
        <dbReference type="EMBL" id="KAJ4355493.1"/>
    </source>
</evidence>
<sequence length="285" mass="30597">MVSLTQVLSSNARIPQELPSNMVAVFAGATTGIGLATLKAFVKYAVSPRIYFLARNTTAAELIVSQCQTLNPSSSFSVLKADLSSVRETSRACEVIKSKETGVNLVVLSMGEVRMDRALSEEGLHLFMATVYYNRILIPSLLLPQLTHASLTTPLARVLDVAGGTKEGPVDTSDLACLRVPVGQIRAHLTSMHTLALESLADQAPSCEVCAWGGGGGWSGVGDGVEGGQPTEEVRRSVYSVDWDGEGPGGRVMELLKKLRKKGVKEAVWEHTNGEFERIRSGRKL</sequence>
<organism evidence="2 3">
    <name type="scientific">Didymosphaeria variabile</name>
    <dbReference type="NCBI Taxonomy" id="1932322"/>
    <lineage>
        <taxon>Eukaryota</taxon>
        <taxon>Fungi</taxon>
        <taxon>Dikarya</taxon>
        <taxon>Ascomycota</taxon>
        <taxon>Pezizomycotina</taxon>
        <taxon>Dothideomycetes</taxon>
        <taxon>Pleosporomycetidae</taxon>
        <taxon>Pleosporales</taxon>
        <taxon>Massarineae</taxon>
        <taxon>Didymosphaeriaceae</taxon>
        <taxon>Didymosphaeria</taxon>
    </lineage>
</organism>
<keyword evidence="1" id="KW-0560">Oxidoreductase</keyword>
<dbReference type="AlphaFoldDB" id="A0A9W9CCD8"/>
<dbReference type="InterPro" id="IPR036291">
    <property type="entry name" value="NAD(P)-bd_dom_sf"/>
</dbReference>
<dbReference type="Proteomes" id="UP001140513">
    <property type="component" value="Unassembled WGS sequence"/>
</dbReference>
<dbReference type="OrthoDB" id="2898509at2759"/>
<dbReference type="InterPro" id="IPR052228">
    <property type="entry name" value="Sec_Metab_Biosynth_Oxidored"/>
</dbReference>
<gene>
    <name evidence="2" type="ORF">N0V89_003509</name>
</gene>
<dbReference type="GO" id="GO:0016491">
    <property type="term" value="F:oxidoreductase activity"/>
    <property type="evidence" value="ECO:0007669"/>
    <property type="project" value="UniProtKB-KW"/>
</dbReference>
<dbReference type="GeneID" id="80907039"/>
<dbReference type="Gene3D" id="3.40.50.720">
    <property type="entry name" value="NAD(P)-binding Rossmann-like Domain"/>
    <property type="match status" value="1"/>
</dbReference>
<comment type="caution">
    <text evidence="2">The sequence shown here is derived from an EMBL/GenBank/DDBJ whole genome shotgun (WGS) entry which is preliminary data.</text>
</comment>
<evidence type="ECO:0008006" key="4">
    <source>
        <dbReference type="Google" id="ProtNLM"/>
    </source>
</evidence>
<reference evidence="2" key="1">
    <citation type="submission" date="2022-10" db="EMBL/GenBank/DDBJ databases">
        <title>Tapping the CABI collections for fungal endophytes: first genome assemblies for Collariella, Neodidymelliopsis, Ascochyta clinopodiicola, Didymella pomorum, Didymosphaeria variabile, Neocosmospora piperis and Neocucurbitaria cava.</title>
        <authorList>
            <person name="Hill R."/>
        </authorList>
    </citation>
    <scope>NUCLEOTIDE SEQUENCE</scope>
    <source>
        <strain evidence="2">IMI 356815</strain>
    </source>
</reference>
<protein>
    <recommendedName>
        <fullName evidence="4">NAD(P)-binding protein</fullName>
    </recommendedName>
</protein>
<accession>A0A9W9CCD8</accession>